<proteinExistence type="predicted"/>
<feature type="transmembrane region" description="Helical" evidence="7">
    <location>
        <begin position="18"/>
        <end position="37"/>
    </location>
</feature>
<sequence>MIPDNNGVMFRSLTSRGAAAYGLAAALTLLYVVIYFGDRIAGGAVQLWMQANVYGYLESLSQTLRGRPADQWFFYGTLYTVAVLVFGARMLHRYRTVPYQIVRTLSVMFFQLGFAYLLPNLLVLFKQPEFYFSYFWPLKPEYLYPNTWTHYGGAGVYFLIVAALLSFVATPVLTYYFGKRWYCSWVCGCGGLANTAGDSFRHLSNKSSAAWRLERMTIYPILGLIVIVTALLWINSLTSGGVFGRFSQSLAEWYGFYIGAIFSGVIGVGFYPLLGTRIWCRFGCPMAAILGMLQVKLSRFRITTNGGHCISCGNCSTYCEMGIDVRAYAQNREDIIRAACVGCGICSAVCPRGVLRLESGRLQIVESKHEIVTARR</sequence>
<evidence type="ECO:0000256" key="4">
    <source>
        <dbReference type="ARBA" id="ARBA00022982"/>
    </source>
</evidence>
<keyword evidence="4" id="KW-0249">Electron transport</keyword>
<dbReference type="PANTHER" id="PTHR30176:SF3">
    <property type="entry name" value="FERREDOXIN-TYPE PROTEIN NAPH"/>
    <property type="match status" value="1"/>
</dbReference>
<dbReference type="InterPro" id="IPR017896">
    <property type="entry name" value="4Fe4S_Fe-S-bd"/>
</dbReference>
<keyword evidence="1" id="KW-0813">Transport</keyword>
<keyword evidence="7" id="KW-0812">Transmembrane</keyword>
<evidence type="ECO:0000256" key="7">
    <source>
        <dbReference type="SAM" id="Phobius"/>
    </source>
</evidence>
<evidence type="ECO:0000259" key="8">
    <source>
        <dbReference type="PROSITE" id="PS51379"/>
    </source>
</evidence>
<evidence type="ECO:0000256" key="5">
    <source>
        <dbReference type="ARBA" id="ARBA00023004"/>
    </source>
</evidence>
<protein>
    <submittedName>
        <fullName evidence="9">4Fe-4S binding protein</fullName>
    </submittedName>
</protein>
<evidence type="ECO:0000256" key="1">
    <source>
        <dbReference type="ARBA" id="ARBA00022448"/>
    </source>
</evidence>
<name>A0A833H1Q9_9LEPT</name>
<feature type="transmembrane region" description="Helical" evidence="7">
    <location>
        <begin position="72"/>
        <end position="92"/>
    </location>
</feature>
<dbReference type="Gene3D" id="3.30.70.20">
    <property type="match status" value="1"/>
</dbReference>
<dbReference type="SUPFAM" id="SSF54862">
    <property type="entry name" value="4Fe-4S ferredoxins"/>
    <property type="match status" value="1"/>
</dbReference>
<keyword evidence="3" id="KW-0479">Metal-binding</keyword>
<evidence type="ECO:0000256" key="3">
    <source>
        <dbReference type="ARBA" id="ARBA00022723"/>
    </source>
</evidence>
<keyword evidence="7" id="KW-0472">Membrane</keyword>
<dbReference type="GO" id="GO:0046872">
    <property type="term" value="F:metal ion binding"/>
    <property type="evidence" value="ECO:0007669"/>
    <property type="project" value="UniProtKB-KW"/>
</dbReference>
<evidence type="ECO:0000313" key="10">
    <source>
        <dbReference type="Proteomes" id="UP000460298"/>
    </source>
</evidence>
<dbReference type="PROSITE" id="PS00198">
    <property type="entry name" value="4FE4S_FER_1"/>
    <property type="match status" value="1"/>
</dbReference>
<dbReference type="Pfam" id="PF12801">
    <property type="entry name" value="Fer4_5"/>
    <property type="match status" value="2"/>
</dbReference>
<feature type="transmembrane region" description="Helical" evidence="7">
    <location>
        <begin position="104"/>
        <end position="125"/>
    </location>
</feature>
<comment type="caution">
    <text evidence="9">The sequence shown here is derived from an EMBL/GenBank/DDBJ whole genome shotgun (WGS) entry which is preliminary data.</text>
</comment>
<feature type="transmembrane region" description="Helical" evidence="7">
    <location>
        <begin position="154"/>
        <end position="177"/>
    </location>
</feature>
<dbReference type="EMBL" id="WBUI01000008">
    <property type="protein sequence ID" value="KAB2932717.1"/>
    <property type="molecule type" value="Genomic_DNA"/>
</dbReference>
<accession>A0A833H1Q9</accession>
<dbReference type="InterPro" id="IPR051684">
    <property type="entry name" value="Electron_Trans/Redox"/>
</dbReference>
<dbReference type="PROSITE" id="PS51379">
    <property type="entry name" value="4FE4S_FER_2"/>
    <property type="match status" value="2"/>
</dbReference>
<keyword evidence="6" id="KW-0411">Iron-sulfur</keyword>
<feature type="transmembrane region" description="Helical" evidence="7">
    <location>
        <begin position="216"/>
        <end position="234"/>
    </location>
</feature>
<dbReference type="AlphaFoldDB" id="A0A833H1Q9"/>
<feature type="transmembrane region" description="Helical" evidence="7">
    <location>
        <begin position="254"/>
        <end position="274"/>
    </location>
</feature>
<evidence type="ECO:0000313" key="9">
    <source>
        <dbReference type="EMBL" id="KAB2932717.1"/>
    </source>
</evidence>
<feature type="domain" description="4Fe-4S ferredoxin-type" evidence="8">
    <location>
        <begin position="331"/>
        <end position="360"/>
    </location>
</feature>
<reference evidence="9 10" key="1">
    <citation type="submission" date="2019-10" db="EMBL/GenBank/DDBJ databases">
        <title>Extracellular Electron Transfer in a Candidatus Methanoperedens spp. Enrichment Culture.</title>
        <authorList>
            <person name="Berger S."/>
            <person name="Rangel Shaw D."/>
            <person name="Berben T."/>
            <person name="In 'T Zandt M."/>
            <person name="Frank J."/>
            <person name="Reimann J."/>
            <person name="Jetten M.S.M."/>
            <person name="Welte C.U."/>
        </authorList>
    </citation>
    <scope>NUCLEOTIDE SEQUENCE [LARGE SCALE GENOMIC DNA]</scope>
    <source>
        <strain evidence="9">SB12</strain>
    </source>
</reference>
<dbReference type="InterPro" id="IPR017900">
    <property type="entry name" value="4Fe4S_Fe_S_CS"/>
</dbReference>
<dbReference type="Pfam" id="PF13237">
    <property type="entry name" value="Fer4_10"/>
    <property type="match status" value="1"/>
</dbReference>
<dbReference type="GO" id="GO:0005886">
    <property type="term" value="C:plasma membrane"/>
    <property type="evidence" value="ECO:0007669"/>
    <property type="project" value="TreeGrafter"/>
</dbReference>
<keyword evidence="2" id="KW-0004">4Fe-4S</keyword>
<dbReference type="PANTHER" id="PTHR30176">
    <property type="entry name" value="FERREDOXIN-TYPE PROTEIN NAPH"/>
    <property type="match status" value="1"/>
</dbReference>
<dbReference type="GO" id="GO:0051539">
    <property type="term" value="F:4 iron, 4 sulfur cluster binding"/>
    <property type="evidence" value="ECO:0007669"/>
    <property type="project" value="UniProtKB-KW"/>
</dbReference>
<keyword evidence="7" id="KW-1133">Transmembrane helix</keyword>
<evidence type="ECO:0000256" key="2">
    <source>
        <dbReference type="ARBA" id="ARBA00022485"/>
    </source>
</evidence>
<dbReference type="Proteomes" id="UP000460298">
    <property type="component" value="Unassembled WGS sequence"/>
</dbReference>
<keyword evidence="5" id="KW-0408">Iron</keyword>
<organism evidence="9 10">
    <name type="scientific">Leptonema illini</name>
    <dbReference type="NCBI Taxonomy" id="183"/>
    <lineage>
        <taxon>Bacteria</taxon>
        <taxon>Pseudomonadati</taxon>
        <taxon>Spirochaetota</taxon>
        <taxon>Spirochaetia</taxon>
        <taxon>Leptospirales</taxon>
        <taxon>Leptospiraceae</taxon>
        <taxon>Leptonema</taxon>
    </lineage>
</organism>
<feature type="domain" description="4Fe-4S ferredoxin-type" evidence="8">
    <location>
        <begin position="300"/>
        <end position="328"/>
    </location>
</feature>
<evidence type="ECO:0000256" key="6">
    <source>
        <dbReference type="ARBA" id="ARBA00023014"/>
    </source>
</evidence>
<gene>
    <name evidence="9" type="ORF">F9K24_10075</name>
</gene>